<dbReference type="InterPro" id="IPR028994">
    <property type="entry name" value="Integrin_alpha_N"/>
</dbReference>
<keyword evidence="1 2" id="KW-0732">Signal</keyword>
<organism evidence="4 5">
    <name type="scientific">Agrilutibacter solisilvae</name>
    <dbReference type="NCBI Taxonomy" id="2763317"/>
    <lineage>
        <taxon>Bacteria</taxon>
        <taxon>Pseudomonadati</taxon>
        <taxon>Pseudomonadota</taxon>
        <taxon>Gammaproteobacteria</taxon>
        <taxon>Lysobacterales</taxon>
        <taxon>Lysobacteraceae</taxon>
        <taxon>Agrilutibacter</taxon>
    </lineage>
</organism>
<dbReference type="Pfam" id="PF04389">
    <property type="entry name" value="Peptidase_M28"/>
    <property type="match status" value="1"/>
</dbReference>
<name>A0A974XWN6_9GAMM</name>
<dbReference type="RefSeq" id="WP_200611533.1">
    <property type="nucleotide sequence ID" value="NZ_CP071518.1"/>
</dbReference>
<accession>A0A974XWN6</accession>
<dbReference type="AlphaFoldDB" id="A0A974XWN6"/>
<dbReference type="KEGG" id="lsf:I8J32_009790"/>
<dbReference type="PANTHER" id="PTHR46580">
    <property type="entry name" value="SENSOR KINASE-RELATED"/>
    <property type="match status" value="1"/>
</dbReference>
<evidence type="ECO:0000259" key="3">
    <source>
        <dbReference type="Pfam" id="PF04389"/>
    </source>
</evidence>
<gene>
    <name evidence="4" type="ORF">I8J32_009790</name>
</gene>
<evidence type="ECO:0000256" key="1">
    <source>
        <dbReference type="ARBA" id="ARBA00022729"/>
    </source>
</evidence>
<dbReference type="SUPFAM" id="SSF69318">
    <property type="entry name" value="Integrin alpha N-terminal domain"/>
    <property type="match status" value="1"/>
</dbReference>
<dbReference type="Pfam" id="PF13517">
    <property type="entry name" value="FG-GAP_3"/>
    <property type="match status" value="2"/>
</dbReference>
<dbReference type="InterPro" id="IPR013517">
    <property type="entry name" value="FG-GAP"/>
</dbReference>
<keyword evidence="5" id="KW-1185">Reference proteome</keyword>
<evidence type="ECO:0000256" key="2">
    <source>
        <dbReference type="SAM" id="SignalP"/>
    </source>
</evidence>
<dbReference type="EMBL" id="CP071518">
    <property type="protein sequence ID" value="QSX77098.1"/>
    <property type="molecule type" value="Genomic_DNA"/>
</dbReference>
<dbReference type="InterPro" id="IPR007484">
    <property type="entry name" value="Peptidase_M28"/>
</dbReference>
<proteinExistence type="predicted"/>
<sequence>MNCRSLFLLGLSAALLSGASAAVTAPPDDHDHARGQRARLGVQYEPMATVHIVTSRATWEGGVRLIGRDARAARDNAGRDLVIASVRAHQLDDVSRLVHERERRCGGYFAFASRAQALAFLRQDRTVQAMHTKALAAYTIDNDRTVAPWIAQVEEPRIRATISHLSTAYPNRYYASVQGHQSPQWIRDTWLGLGVDRSDVSVETTDCANCGGQQSIILTVRGARYPDEIVVVGGHQDSISDSYNNGVMDAPGADDDASGIATITEVIRIALASGWRPQRTVKFMAYAAEEVGLRGSHAIAQAHRAQGANVVGVLQLDMTNYTAGSALSMRLISDFSNAALQQFVLGLFDHYLAPTGLTRGGATCGYACSDHASWTSAGYPSAFVAEPTLFPYRHTPLDNLQQIGPTAASSVNFAKLALAFVGELAKTDTGTTHDFDGDGRSDVFWRNVATGANDVWRSADARTRQYTSPVANLAWQVAGIGDLDGDHRADVVWRNASTGANDLWPSAQSSQRRALATVPDTGWKLEALGDFGQRGAADLFWRHAVTGQIRVWVGGDAAQAQTRVPVANPDWRVVGAGDFDLDGHDDVLWRNRATGANDLWLWGTSERRRSLTAVTNTAWQVVGVADFNGDRRADILWRHAGTGANVIWFSANAATQRVLASVSDLHWTVAGVGDYSGDGQADILWRHATLGYDDLWLSADSTRRLPLTRVSDVDWRVMR</sequence>
<dbReference type="Proteomes" id="UP000639274">
    <property type="component" value="Chromosome"/>
</dbReference>
<dbReference type="PANTHER" id="PTHR46580:SF2">
    <property type="entry name" value="MAM DOMAIN-CONTAINING PROTEIN"/>
    <property type="match status" value="1"/>
</dbReference>
<evidence type="ECO:0000313" key="4">
    <source>
        <dbReference type="EMBL" id="QSX77098.1"/>
    </source>
</evidence>
<evidence type="ECO:0000313" key="5">
    <source>
        <dbReference type="Proteomes" id="UP000639274"/>
    </source>
</evidence>
<feature type="chain" id="PRO_5037837112" evidence="2">
    <location>
        <begin position="22"/>
        <end position="719"/>
    </location>
</feature>
<feature type="signal peptide" evidence="2">
    <location>
        <begin position="1"/>
        <end position="21"/>
    </location>
</feature>
<reference evidence="4 5" key="1">
    <citation type="submission" date="2021-03" db="EMBL/GenBank/DDBJ databases">
        <title>Lysobacter sp. nov. isolated from soil of gangwondo yeongwol, south Korea.</title>
        <authorList>
            <person name="Kim K.R."/>
            <person name="Kim K.H."/>
            <person name="Jeon C.O."/>
        </authorList>
    </citation>
    <scope>NUCLEOTIDE SEQUENCE [LARGE SCALE GENOMIC DNA]</scope>
    <source>
        <strain evidence="4 5">R19</strain>
    </source>
</reference>
<dbReference type="Gene3D" id="3.40.630.10">
    <property type="entry name" value="Zn peptidases"/>
    <property type="match status" value="1"/>
</dbReference>
<dbReference type="SUPFAM" id="SSF53187">
    <property type="entry name" value="Zn-dependent exopeptidases"/>
    <property type="match status" value="1"/>
</dbReference>
<feature type="domain" description="Peptidase M28" evidence="3">
    <location>
        <begin position="216"/>
        <end position="416"/>
    </location>
</feature>
<protein>
    <submittedName>
        <fullName evidence="4">M20/M25/M40 family metallo-hydrolase</fullName>
    </submittedName>
</protein>